<dbReference type="UniPathway" id="UPA00042">
    <property type="reaction ID" value="UER00497"/>
</dbReference>
<dbReference type="GO" id="GO:0008784">
    <property type="term" value="F:alanine racemase activity"/>
    <property type="evidence" value="ECO:0007669"/>
    <property type="project" value="UniProtKB-UniRule"/>
</dbReference>
<feature type="active site" description="Proton acceptor; specific for D-alanine" evidence="7">
    <location>
        <position position="30"/>
    </location>
</feature>
<dbReference type="InterPro" id="IPR020622">
    <property type="entry name" value="Ala_racemase_pyridoxalP-BS"/>
</dbReference>
<dbReference type="PANTHER" id="PTHR30511">
    <property type="entry name" value="ALANINE RACEMASE"/>
    <property type="match status" value="1"/>
</dbReference>
<dbReference type="Gene3D" id="3.20.20.10">
    <property type="entry name" value="Alanine racemase"/>
    <property type="match status" value="1"/>
</dbReference>
<evidence type="ECO:0000256" key="4">
    <source>
        <dbReference type="ARBA" id="ARBA00013089"/>
    </source>
</evidence>
<evidence type="ECO:0000256" key="5">
    <source>
        <dbReference type="ARBA" id="ARBA00022898"/>
    </source>
</evidence>
<comment type="caution">
    <text evidence="11">The sequence shown here is derived from an EMBL/GenBank/DDBJ whole genome shotgun (WGS) entry which is preliminary data.</text>
</comment>
<comment type="cofactor">
    <cofactor evidence="2 7 8">
        <name>pyridoxal 5'-phosphate</name>
        <dbReference type="ChEBI" id="CHEBI:597326"/>
    </cofactor>
</comment>
<evidence type="ECO:0000313" key="12">
    <source>
        <dbReference type="Proteomes" id="UP000035489"/>
    </source>
</evidence>
<dbReference type="Proteomes" id="UP000035489">
    <property type="component" value="Unassembled WGS sequence"/>
</dbReference>
<feature type="domain" description="Alanine racemase C-terminal" evidence="10">
    <location>
        <begin position="230"/>
        <end position="356"/>
    </location>
</feature>
<dbReference type="Pfam" id="PF00842">
    <property type="entry name" value="Ala_racemase_C"/>
    <property type="match status" value="1"/>
</dbReference>
<evidence type="ECO:0000256" key="3">
    <source>
        <dbReference type="ARBA" id="ARBA00007880"/>
    </source>
</evidence>
<dbReference type="AlphaFoldDB" id="A0A0H1R8G1"/>
<dbReference type="PANTHER" id="PTHR30511:SF0">
    <property type="entry name" value="ALANINE RACEMASE, CATABOLIC-RELATED"/>
    <property type="match status" value="1"/>
</dbReference>
<dbReference type="InterPro" id="IPR029066">
    <property type="entry name" value="PLP-binding_barrel"/>
</dbReference>
<evidence type="ECO:0000256" key="6">
    <source>
        <dbReference type="ARBA" id="ARBA00023235"/>
    </source>
</evidence>
<dbReference type="Gene3D" id="2.40.37.10">
    <property type="entry name" value="Lyase, Ornithine Decarboxylase, Chain A, domain 1"/>
    <property type="match status" value="1"/>
</dbReference>
<dbReference type="GO" id="GO:0030632">
    <property type="term" value="P:D-alanine biosynthetic process"/>
    <property type="evidence" value="ECO:0007669"/>
    <property type="project" value="UniProtKB-UniRule"/>
</dbReference>
<dbReference type="EC" id="5.1.1.1" evidence="4 7"/>
<feature type="binding site" evidence="7 9">
    <location>
        <position position="299"/>
    </location>
    <ligand>
        <name>substrate</name>
    </ligand>
</feature>
<comment type="similarity">
    <text evidence="3 7">Belongs to the alanine racemase family.</text>
</comment>
<evidence type="ECO:0000256" key="8">
    <source>
        <dbReference type="PIRSR" id="PIRSR600821-50"/>
    </source>
</evidence>
<comment type="function">
    <text evidence="7">Catalyzes the interconversion of L-alanine and D-alanine. May also act on other amino acids.</text>
</comment>
<dbReference type="PROSITE" id="PS00395">
    <property type="entry name" value="ALANINE_RACEMASE"/>
    <property type="match status" value="1"/>
</dbReference>
<dbReference type="GO" id="GO:0005829">
    <property type="term" value="C:cytosol"/>
    <property type="evidence" value="ECO:0007669"/>
    <property type="project" value="TreeGrafter"/>
</dbReference>
<reference evidence="11 12" key="1">
    <citation type="submission" date="2015-05" db="EMBL/GenBank/DDBJ databases">
        <title>Draft genome sequence of Microvirga vignae strain BR3299, a novel nitrogen fixing bacteria isolated from Brazil semi-aired region.</title>
        <authorList>
            <person name="Zilli J.E."/>
            <person name="Passos S.R."/>
            <person name="Leite J."/>
            <person name="Baldani J.I."/>
            <person name="Xavier G.R."/>
            <person name="Rumjaneck N.G."/>
            <person name="Simoes-Araujo J.L."/>
        </authorList>
    </citation>
    <scope>NUCLEOTIDE SEQUENCE [LARGE SCALE GENOMIC DNA]</scope>
    <source>
        <strain evidence="11 12">BR3299</strain>
    </source>
</reference>
<keyword evidence="12" id="KW-1185">Reference proteome</keyword>
<evidence type="ECO:0000256" key="2">
    <source>
        <dbReference type="ARBA" id="ARBA00001933"/>
    </source>
</evidence>
<dbReference type="NCBIfam" id="TIGR00492">
    <property type="entry name" value="alr"/>
    <property type="match status" value="1"/>
</dbReference>
<dbReference type="CDD" id="cd00430">
    <property type="entry name" value="PLPDE_III_AR"/>
    <property type="match status" value="1"/>
</dbReference>
<proteinExistence type="inferred from homology"/>
<feature type="active site" description="Proton acceptor; specific for L-alanine" evidence="7">
    <location>
        <position position="251"/>
    </location>
</feature>
<dbReference type="InterPro" id="IPR001608">
    <property type="entry name" value="Ala_racemase_N"/>
</dbReference>
<name>A0A0H1R8G1_9HYPH</name>
<feature type="modified residue" description="N6-(pyridoxal phosphate)lysine" evidence="7 8">
    <location>
        <position position="30"/>
    </location>
</feature>
<keyword evidence="6 7" id="KW-0413">Isomerase</keyword>
<dbReference type="GO" id="GO:0030170">
    <property type="term" value="F:pyridoxal phosphate binding"/>
    <property type="evidence" value="ECO:0007669"/>
    <property type="project" value="UniProtKB-UniRule"/>
</dbReference>
<gene>
    <name evidence="11" type="ORF">AA309_19740</name>
</gene>
<evidence type="ECO:0000259" key="10">
    <source>
        <dbReference type="SMART" id="SM01005"/>
    </source>
</evidence>
<evidence type="ECO:0000313" key="11">
    <source>
        <dbReference type="EMBL" id="KLK91520.1"/>
    </source>
</evidence>
<dbReference type="SUPFAM" id="SSF51419">
    <property type="entry name" value="PLP-binding barrel"/>
    <property type="match status" value="1"/>
</dbReference>
<protein>
    <recommendedName>
        <fullName evidence="4 7">Alanine racemase</fullName>
        <ecNumber evidence="4 7">5.1.1.1</ecNumber>
    </recommendedName>
</protein>
<evidence type="ECO:0000256" key="7">
    <source>
        <dbReference type="HAMAP-Rule" id="MF_01201"/>
    </source>
</evidence>
<evidence type="ECO:0000256" key="1">
    <source>
        <dbReference type="ARBA" id="ARBA00000316"/>
    </source>
</evidence>
<dbReference type="Pfam" id="PF01168">
    <property type="entry name" value="Ala_racemase_N"/>
    <property type="match status" value="1"/>
</dbReference>
<dbReference type="InterPro" id="IPR000821">
    <property type="entry name" value="Ala_racemase"/>
</dbReference>
<organism evidence="11 12">
    <name type="scientific">Microvirga vignae</name>
    <dbReference type="NCBI Taxonomy" id="1225564"/>
    <lineage>
        <taxon>Bacteria</taxon>
        <taxon>Pseudomonadati</taxon>
        <taxon>Pseudomonadota</taxon>
        <taxon>Alphaproteobacteria</taxon>
        <taxon>Hyphomicrobiales</taxon>
        <taxon>Methylobacteriaceae</taxon>
        <taxon>Microvirga</taxon>
    </lineage>
</organism>
<comment type="catalytic activity">
    <reaction evidence="1 7">
        <text>L-alanine = D-alanine</text>
        <dbReference type="Rhea" id="RHEA:20249"/>
        <dbReference type="ChEBI" id="CHEBI:57416"/>
        <dbReference type="ChEBI" id="CHEBI:57972"/>
        <dbReference type="EC" id="5.1.1.1"/>
    </reaction>
</comment>
<feature type="binding site" evidence="7 9">
    <location>
        <position position="129"/>
    </location>
    <ligand>
        <name>substrate</name>
    </ligand>
</feature>
<keyword evidence="5 7" id="KW-0663">Pyridoxal phosphate</keyword>
<dbReference type="SMART" id="SM01005">
    <property type="entry name" value="Ala_racemase_C"/>
    <property type="match status" value="1"/>
</dbReference>
<dbReference type="PRINTS" id="PR00992">
    <property type="entry name" value="ALARACEMASE"/>
</dbReference>
<dbReference type="SUPFAM" id="SSF50621">
    <property type="entry name" value="Alanine racemase C-terminal domain-like"/>
    <property type="match status" value="1"/>
</dbReference>
<dbReference type="InterPro" id="IPR009006">
    <property type="entry name" value="Ala_racemase/Decarboxylase_C"/>
</dbReference>
<dbReference type="EMBL" id="LCYG01000054">
    <property type="protein sequence ID" value="KLK91520.1"/>
    <property type="molecule type" value="Genomic_DNA"/>
</dbReference>
<dbReference type="HAMAP" id="MF_01201">
    <property type="entry name" value="Ala_racemase"/>
    <property type="match status" value="1"/>
</dbReference>
<dbReference type="PATRIC" id="fig|1225564.3.peg.5252"/>
<evidence type="ECO:0000256" key="9">
    <source>
        <dbReference type="PIRSR" id="PIRSR600821-52"/>
    </source>
</evidence>
<dbReference type="STRING" id="1225564.AA309_19740"/>
<dbReference type="InterPro" id="IPR011079">
    <property type="entry name" value="Ala_racemase_C"/>
</dbReference>
<comment type="pathway">
    <text evidence="7">Amino-acid biosynthesis; D-alanine biosynthesis; D-alanine from L-alanine: step 1/1.</text>
</comment>
<sequence>MLTIDVAAIAENYRLLQEQAQPVICAAVVKADAYGLGAEEIAPTLARAGCQHFFVAHLEEGIALRRILGAGATIAVLHGPLSGTEADFIAHDLVPVLNSLDQISRWATTALGSGGKLPAVLQVDTGMARFGLSETDIRVLVDDRQQLNAFDLRLVMSHLACADEPDHPANAMQLALFRQIRKILPCRRMSLAASSGIFLGPEYHFNLVRPGAALYGIAPQAVGPNPMRPVVRLQGKVVQVREVPTNTPVGYGHSAKTTTSSRLATVGLGYADGFLRSLSGHGSAWFNGSQLPIVGRVSMDSIILDATALPAGSLLPGAMVDLISPDQDLDALARDAGTIGYELLTSLGSRYHRQYIHS</sequence>
<accession>A0A0H1R8G1</accession>